<reference evidence="1 2" key="1">
    <citation type="submission" date="2016-08" db="EMBL/GenBank/DDBJ databases">
        <title>Analysis of Carbohydrate Active Enzymes in Thermogemmatispora T81 Reveals Carbohydrate Degradation Ability.</title>
        <authorList>
            <person name="Tomazini A."/>
            <person name="Lal S."/>
            <person name="Stott M."/>
            <person name="Henrissat B."/>
            <person name="Polikarpov I."/>
            <person name="Sparling R."/>
            <person name="Levin D.B."/>
        </authorList>
    </citation>
    <scope>NUCLEOTIDE SEQUENCE [LARGE SCALE GENOMIC DNA]</scope>
    <source>
        <strain evidence="1 2">T81</strain>
    </source>
</reference>
<dbReference type="EMBL" id="MCIF01000002">
    <property type="protein sequence ID" value="RAQ95922.1"/>
    <property type="molecule type" value="Genomic_DNA"/>
</dbReference>
<comment type="caution">
    <text evidence="1">The sequence shown here is derived from an EMBL/GenBank/DDBJ whole genome shotgun (WGS) entry which is preliminary data.</text>
</comment>
<proteinExistence type="predicted"/>
<evidence type="ECO:0000313" key="1">
    <source>
        <dbReference type="EMBL" id="RAQ95922.1"/>
    </source>
</evidence>
<accession>A0A328VIJ0</accession>
<name>A0A328VIJ0_9CHLR</name>
<organism evidence="1 2">
    <name type="scientific">Thermogemmatispora tikiterensis</name>
    <dbReference type="NCBI Taxonomy" id="1825093"/>
    <lineage>
        <taxon>Bacteria</taxon>
        <taxon>Bacillati</taxon>
        <taxon>Chloroflexota</taxon>
        <taxon>Ktedonobacteria</taxon>
        <taxon>Thermogemmatisporales</taxon>
        <taxon>Thermogemmatisporaceae</taxon>
        <taxon>Thermogemmatispora</taxon>
    </lineage>
</organism>
<keyword evidence="2" id="KW-1185">Reference proteome</keyword>
<dbReference type="Proteomes" id="UP000248706">
    <property type="component" value="Unassembled WGS sequence"/>
</dbReference>
<evidence type="ECO:0000313" key="2">
    <source>
        <dbReference type="Proteomes" id="UP000248706"/>
    </source>
</evidence>
<gene>
    <name evidence="1" type="ORF">A4R35_10280</name>
</gene>
<sequence length="256" mass="29798">MSLLVTFRRKRWAWFGDTYEQIQEGSWKDLLEAIRDSSCHCWVLMPTREPAWHGFLLQLEDDLERQPQEWAVIMPLRRDQLRMTERFGPARIWVVPPTIFGSKVRAIRRERRRMAQLRSKLVFLLPLDDQELLHQGALSQLIHSTTSLLVDCHLIPHRPWSDSPSSDWSRLDQLPSEIAIAELVKTLKRDSVQLLVLVCPHQGHCHLWLELVVLTAILTSEFQVQWVILTKGGADEQKESVLRLVDPLLCLVDPLL</sequence>
<protein>
    <submittedName>
        <fullName evidence="1">Uncharacterized protein</fullName>
    </submittedName>
</protein>
<dbReference type="AlphaFoldDB" id="A0A328VIJ0"/>